<dbReference type="AlphaFoldDB" id="U1QBV9"/>
<accession>U1QBV9</accession>
<organism evidence="2 3">
    <name type="scientific">Actinomyces johnsonii F0510</name>
    <dbReference type="NCBI Taxonomy" id="1227262"/>
    <lineage>
        <taxon>Bacteria</taxon>
        <taxon>Bacillati</taxon>
        <taxon>Actinomycetota</taxon>
        <taxon>Actinomycetes</taxon>
        <taxon>Actinomycetales</taxon>
        <taxon>Actinomycetaceae</taxon>
        <taxon>Actinomyces</taxon>
    </lineage>
</organism>
<evidence type="ECO:0000256" key="1">
    <source>
        <dbReference type="SAM" id="MobiDB-lite"/>
    </source>
</evidence>
<name>U1QBV9_9ACTO</name>
<feature type="region of interest" description="Disordered" evidence="1">
    <location>
        <begin position="1"/>
        <end position="23"/>
    </location>
</feature>
<sequence>MDARWKRLTNIFTTTSEPDPPIRRTMVSQGCDIHQTPLTTGVAV</sequence>
<dbReference type="HOGENOM" id="CLU_3211329_0_0_11"/>
<evidence type="ECO:0000313" key="3">
    <source>
        <dbReference type="Proteomes" id="UP000016498"/>
    </source>
</evidence>
<evidence type="ECO:0000313" key="2">
    <source>
        <dbReference type="EMBL" id="ERH19454.1"/>
    </source>
</evidence>
<proteinExistence type="predicted"/>
<dbReference type="EMBL" id="AWSD01000149">
    <property type="protein sequence ID" value="ERH19454.1"/>
    <property type="molecule type" value="Genomic_DNA"/>
</dbReference>
<gene>
    <name evidence="2" type="ORF">HMPREF1549_01445</name>
</gene>
<dbReference type="Proteomes" id="UP000016498">
    <property type="component" value="Unassembled WGS sequence"/>
</dbReference>
<reference evidence="2 3" key="1">
    <citation type="submission" date="2013-06" db="EMBL/GenBank/DDBJ databases">
        <authorList>
            <person name="Weinstock G."/>
            <person name="Sodergren E."/>
            <person name="Lobos E.A."/>
            <person name="Fulton L."/>
            <person name="Fulton R."/>
            <person name="Courtney L."/>
            <person name="Fronick C."/>
            <person name="O'Laughlin M."/>
            <person name="Godfrey J."/>
            <person name="Wilson R.M."/>
            <person name="Miner T."/>
            <person name="Farmer C."/>
            <person name="Delehaunty K."/>
            <person name="Cordes M."/>
            <person name="Minx P."/>
            <person name="Tomlinson C."/>
            <person name="Chen J."/>
            <person name="Wollam A."/>
            <person name="Pepin K.H."/>
            <person name="Bhonagiri V."/>
            <person name="Zhang X."/>
            <person name="Warren W."/>
            <person name="Mitreva M."/>
            <person name="Mardis E.R."/>
            <person name="Wilson R.K."/>
        </authorList>
    </citation>
    <scope>NUCLEOTIDE SEQUENCE [LARGE SCALE GENOMIC DNA]</scope>
    <source>
        <strain evidence="2 3">F0510</strain>
    </source>
</reference>
<protein>
    <submittedName>
        <fullName evidence="2">Uncharacterized protein</fullName>
    </submittedName>
</protein>
<comment type="caution">
    <text evidence="2">The sequence shown here is derived from an EMBL/GenBank/DDBJ whole genome shotgun (WGS) entry which is preliminary data.</text>
</comment>